<dbReference type="PANTHER" id="PTHR43400:SF10">
    <property type="entry name" value="3-OXOSTEROID 1-DEHYDROGENASE"/>
    <property type="match status" value="1"/>
</dbReference>
<dbReference type="InterPro" id="IPR050315">
    <property type="entry name" value="FAD-oxidoreductase_2"/>
</dbReference>
<evidence type="ECO:0000256" key="4">
    <source>
        <dbReference type="ARBA" id="ARBA00023002"/>
    </source>
</evidence>
<comment type="cofactor">
    <cofactor evidence="1">
        <name>FAD</name>
        <dbReference type="ChEBI" id="CHEBI:57692"/>
    </cofactor>
</comment>
<dbReference type="EMBL" id="FMJB01000040">
    <property type="protein sequence ID" value="SCM66734.1"/>
    <property type="molecule type" value="Genomic_DNA"/>
</dbReference>
<dbReference type="NCBIfam" id="NF004789">
    <property type="entry name" value="PRK06134.1"/>
    <property type="match status" value="1"/>
</dbReference>
<proteinExistence type="predicted"/>
<feature type="domain" description="FAD-dependent oxidoreductase 2 FAD-binding" evidence="5">
    <location>
        <begin position="23"/>
        <end position="554"/>
    </location>
</feature>
<dbReference type="Gene3D" id="3.50.50.60">
    <property type="entry name" value="FAD/NAD(P)-binding domain"/>
    <property type="match status" value="2"/>
</dbReference>
<dbReference type="GO" id="GO:0016491">
    <property type="term" value="F:oxidoreductase activity"/>
    <property type="evidence" value="ECO:0007669"/>
    <property type="project" value="UniProtKB-KW"/>
</dbReference>
<sequence>MGPLRGRGGNKVAVNTPEKASFDVIVLGSGAAGLSAAVTAAGHGARVAMIEKEPVIGGTTAWSGGWIWSPRNGPAKRAGIDEDIDAPRTYLKGVLGNYFDAKRVDAFLKAAPEMVSFFERGTALQFDGGFPIPDTYGHVAGAGTGGRSVIARPYDARDLGADIALLRKPVRETTFLGMTIQAGADLRAFMTMTRSVKSFAYVTKRTLLHFRDLALYRRGMDLRNGIALVGRLLKSARMAGVDIRTGQTVTHLNTDGSTITGVVLSDGTNLSAPSVVLACGGYPQDDTRRAQTFPRNEEHRTLAVKSANGSGLALAEAVGAHVRTDIARPAAFCPVSTVRWPDGRVAQFPHIIDRGKPGLIGVLANGQRFCNEGLGYHDYVEALLRVTPEGTPARSWLICDHRFLRRYGIGVVRPQPLPFKQWIKRGYLKTGRTPEELARACGIDANGLTQTLADWNAGADRGEDPAFGRGTSPYMRLQGDPEQTPNPNVAPIRKAPFYAVEVVPGSFGTFAGLATNENAQVLRADGSVIGGLYAAGTDAASVFGGFYPAGGINLGPAMTFGFIAGRHAAQTGANT</sequence>
<evidence type="ECO:0000259" key="5">
    <source>
        <dbReference type="Pfam" id="PF00890"/>
    </source>
</evidence>
<evidence type="ECO:0000313" key="7">
    <source>
        <dbReference type="Proteomes" id="UP000184085"/>
    </source>
</evidence>
<dbReference type="Pfam" id="PF00890">
    <property type="entry name" value="FAD_binding_2"/>
    <property type="match status" value="1"/>
</dbReference>
<reference evidence="7" key="1">
    <citation type="submission" date="2016-09" db="EMBL/GenBank/DDBJ databases">
        <authorList>
            <person name="Wibberg D."/>
        </authorList>
    </citation>
    <scope>NUCLEOTIDE SEQUENCE [LARGE SCALE GENOMIC DNA]</scope>
</reference>
<evidence type="ECO:0000256" key="3">
    <source>
        <dbReference type="ARBA" id="ARBA00022827"/>
    </source>
</evidence>
<evidence type="ECO:0000256" key="1">
    <source>
        <dbReference type="ARBA" id="ARBA00001974"/>
    </source>
</evidence>
<gene>
    <name evidence="6" type="ORF">KARMA_0916</name>
</gene>
<accession>A0A1M4MYA1</accession>
<keyword evidence="2" id="KW-0285">Flavoprotein</keyword>
<evidence type="ECO:0000256" key="2">
    <source>
        <dbReference type="ARBA" id="ARBA00022630"/>
    </source>
</evidence>
<dbReference type="InterPro" id="IPR003953">
    <property type="entry name" value="FAD-dep_OxRdtase_2_FAD-bd"/>
</dbReference>
<dbReference type="PRINTS" id="PR00411">
    <property type="entry name" value="PNDRDTASEI"/>
</dbReference>
<organism evidence="6 7">
    <name type="scientific">Donghicola eburneus</name>
    <dbReference type="NCBI Taxonomy" id="393278"/>
    <lineage>
        <taxon>Bacteria</taxon>
        <taxon>Pseudomonadati</taxon>
        <taxon>Pseudomonadota</taxon>
        <taxon>Alphaproteobacteria</taxon>
        <taxon>Rhodobacterales</taxon>
        <taxon>Roseobacteraceae</taxon>
        <taxon>Donghicola</taxon>
    </lineage>
</organism>
<dbReference type="SUPFAM" id="SSF51905">
    <property type="entry name" value="FAD/NAD(P)-binding domain"/>
    <property type="match status" value="1"/>
</dbReference>
<dbReference type="AlphaFoldDB" id="A0A1M4MYA1"/>
<keyword evidence="4" id="KW-0560">Oxidoreductase</keyword>
<dbReference type="InterPro" id="IPR036188">
    <property type="entry name" value="FAD/NAD-bd_sf"/>
</dbReference>
<keyword evidence="3" id="KW-0274">FAD</keyword>
<keyword evidence="7" id="KW-1185">Reference proteome</keyword>
<dbReference type="Gene3D" id="3.90.700.10">
    <property type="entry name" value="Succinate dehydrogenase/fumarate reductase flavoprotein, catalytic domain"/>
    <property type="match status" value="1"/>
</dbReference>
<dbReference type="InterPro" id="IPR027477">
    <property type="entry name" value="Succ_DH/fumarate_Rdtase_cat_sf"/>
</dbReference>
<dbReference type="GO" id="GO:0008202">
    <property type="term" value="P:steroid metabolic process"/>
    <property type="evidence" value="ECO:0007669"/>
    <property type="project" value="UniProtKB-ARBA"/>
</dbReference>
<dbReference type="Proteomes" id="UP000184085">
    <property type="component" value="Unassembled WGS sequence"/>
</dbReference>
<protein>
    <submittedName>
        <fullName evidence="6">FAD-binding dehydrogenase</fullName>
    </submittedName>
</protein>
<name>A0A1M4MYA1_9RHOB</name>
<dbReference type="PANTHER" id="PTHR43400">
    <property type="entry name" value="FUMARATE REDUCTASE"/>
    <property type="match status" value="1"/>
</dbReference>
<evidence type="ECO:0000313" key="6">
    <source>
        <dbReference type="EMBL" id="SCM66734.1"/>
    </source>
</evidence>
<dbReference type="SUPFAM" id="SSF56425">
    <property type="entry name" value="Succinate dehydrogenase/fumarate reductase flavoprotein, catalytic domain"/>
    <property type="match status" value="1"/>
</dbReference>